<dbReference type="AlphaFoldDB" id="A0A1H6S1Y7"/>
<accession>A0A1H6S1Y7</accession>
<evidence type="ECO:0000313" key="2">
    <source>
        <dbReference type="EMBL" id="SEI62178.1"/>
    </source>
</evidence>
<organism evidence="2 3">
    <name type="scientific">Micromonospora phaseoli</name>
    <dbReference type="NCBI Taxonomy" id="1144548"/>
    <lineage>
        <taxon>Bacteria</taxon>
        <taxon>Bacillati</taxon>
        <taxon>Actinomycetota</taxon>
        <taxon>Actinomycetes</taxon>
        <taxon>Micromonosporales</taxon>
        <taxon>Micromonosporaceae</taxon>
        <taxon>Micromonospora</taxon>
    </lineage>
</organism>
<gene>
    <name evidence="2" type="ORF">SAMN05443287_101526</name>
</gene>
<evidence type="ECO:0000256" key="1">
    <source>
        <dbReference type="SAM" id="Phobius"/>
    </source>
</evidence>
<proteinExistence type="predicted"/>
<dbReference type="RefSeq" id="WP_232521014.1">
    <property type="nucleotide sequence ID" value="NZ_BOPI01000021.1"/>
</dbReference>
<feature type="transmembrane region" description="Helical" evidence="1">
    <location>
        <begin position="38"/>
        <end position="59"/>
    </location>
</feature>
<dbReference type="STRING" id="1144548.SAMN05443287_101526"/>
<keyword evidence="1" id="KW-0812">Transmembrane</keyword>
<keyword evidence="3" id="KW-1185">Reference proteome</keyword>
<protein>
    <submittedName>
        <fullName evidence="2">Uncharacterized protein</fullName>
    </submittedName>
</protein>
<dbReference type="EMBL" id="FNYV01000001">
    <property type="protein sequence ID" value="SEI62178.1"/>
    <property type="molecule type" value="Genomic_DNA"/>
</dbReference>
<evidence type="ECO:0000313" key="3">
    <source>
        <dbReference type="Proteomes" id="UP000198707"/>
    </source>
</evidence>
<name>A0A1H6S1Y7_9ACTN</name>
<reference evidence="3" key="1">
    <citation type="submission" date="2016-10" db="EMBL/GenBank/DDBJ databases">
        <authorList>
            <person name="Varghese N."/>
            <person name="Submissions S."/>
        </authorList>
    </citation>
    <scope>NUCLEOTIDE SEQUENCE [LARGE SCALE GENOMIC DNA]</scope>
    <source>
        <strain evidence="3">CGMCC 4.7038</strain>
    </source>
</reference>
<keyword evidence="1" id="KW-1133">Transmembrane helix</keyword>
<feature type="transmembrane region" description="Helical" evidence="1">
    <location>
        <begin position="65"/>
        <end position="83"/>
    </location>
</feature>
<sequence length="173" mass="18852">MLLSEDARQRLNGGRTLPAFPPGAQGVRTQRWLNRRRFLVFVGWYLFAVVPALLLTGVTARLHEVLGAAVAVLGLFAVVAAYAQFVTLFSDATDLVDIEVTIAGTELVRVIGDRTDRDDMHGGTVVVLPPGAKRGYGRAWLLGFPHTVALLSDPRTGRLRHHDDLHGLSAVLH</sequence>
<keyword evidence="1" id="KW-0472">Membrane</keyword>
<dbReference type="Proteomes" id="UP000198707">
    <property type="component" value="Unassembled WGS sequence"/>
</dbReference>